<dbReference type="EMBL" id="JABCKI010005844">
    <property type="protein sequence ID" value="KAG5637275.1"/>
    <property type="molecule type" value="Genomic_DNA"/>
</dbReference>
<accession>A0A9P7K5V7</accession>
<organism evidence="1 2">
    <name type="scientific">Sphagnurus paluster</name>
    <dbReference type="NCBI Taxonomy" id="117069"/>
    <lineage>
        <taxon>Eukaryota</taxon>
        <taxon>Fungi</taxon>
        <taxon>Dikarya</taxon>
        <taxon>Basidiomycota</taxon>
        <taxon>Agaricomycotina</taxon>
        <taxon>Agaricomycetes</taxon>
        <taxon>Agaricomycetidae</taxon>
        <taxon>Agaricales</taxon>
        <taxon>Tricholomatineae</taxon>
        <taxon>Lyophyllaceae</taxon>
        <taxon>Sphagnurus</taxon>
    </lineage>
</organism>
<dbReference type="AlphaFoldDB" id="A0A9P7K5V7"/>
<dbReference type="OrthoDB" id="73875at2759"/>
<comment type="caution">
    <text evidence="1">The sequence shown here is derived from an EMBL/GenBank/DDBJ whole genome shotgun (WGS) entry which is preliminary data.</text>
</comment>
<evidence type="ECO:0000313" key="1">
    <source>
        <dbReference type="EMBL" id="KAG5637275.1"/>
    </source>
</evidence>
<gene>
    <name evidence="1" type="ORF">H0H81_005169</name>
</gene>
<name>A0A9P7K5V7_9AGAR</name>
<keyword evidence="2" id="KW-1185">Reference proteome</keyword>
<reference evidence="1" key="2">
    <citation type="submission" date="2021-10" db="EMBL/GenBank/DDBJ databases">
        <title>Phylogenomics reveals ancestral predisposition of the termite-cultivated fungus Termitomyces towards a domesticated lifestyle.</title>
        <authorList>
            <person name="Auxier B."/>
            <person name="Grum-Grzhimaylo A."/>
            <person name="Cardenas M.E."/>
            <person name="Lodge J.D."/>
            <person name="Laessoe T."/>
            <person name="Pedersen O."/>
            <person name="Smith M.E."/>
            <person name="Kuyper T.W."/>
            <person name="Franco-Molano E.A."/>
            <person name="Baroni T.J."/>
            <person name="Aanen D.K."/>
        </authorList>
    </citation>
    <scope>NUCLEOTIDE SEQUENCE</scope>
    <source>
        <strain evidence="1">D49</strain>
    </source>
</reference>
<sequence length="100" mass="10727">MVSEVVGRIIIKLTEHVQETGKTLSKTTHLLPIAGFQAGLPLYGRVWTLADRSNNSPGAPGSAGTAGRCTAEHGYLGYFEIKEIADAQQGKEESKEKKVS</sequence>
<dbReference type="SUPFAM" id="SSF54556">
    <property type="entry name" value="Chitinase insertion domain"/>
    <property type="match status" value="1"/>
</dbReference>
<evidence type="ECO:0000313" key="2">
    <source>
        <dbReference type="Proteomes" id="UP000717328"/>
    </source>
</evidence>
<reference evidence="1" key="1">
    <citation type="submission" date="2021-02" db="EMBL/GenBank/DDBJ databases">
        <authorList>
            <person name="Nieuwenhuis M."/>
            <person name="Van De Peppel L.J.J."/>
        </authorList>
    </citation>
    <scope>NUCLEOTIDE SEQUENCE</scope>
    <source>
        <strain evidence="1">D49</strain>
    </source>
</reference>
<proteinExistence type="predicted"/>
<dbReference type="InterPro" id="IPR029070">
    <property type="entry name" value="Chitinase_insertion_sf"/>
</dbReference>
<protein>
    <submittedName>
        <fullName evidence="1">Uncharacterized protein</fullName>
    </submittedName>
</protein>
<dbReference type="Gene3D" id="3.10.50.10">
    <property type="match status" value="1"/>
</dbReference>
<dbReference type="Proteomes" id="UP000717328">
    <property type="component" value="Unassembled WGS sequence"/>
</dbReference>